<comment type="caution">
    <text evidence="1">The sequence shown here is derived from an EMBL/GenBank/DDBJ whole genome shotgun (WGS) entry which is preliminary data.</text>
</comment>
<reference evidence="1" key="1">
    <citation type="submission" date="2023-03" db="EMBL/GenBank/DDBJ databases">
        <title>Massive genome expansion in bonnet fungi (Mycena s.s.) driven by repeated elements and novel gene families across ecological guilds.</title>
        <authorList>
            <consortium name="Lawrence Berkeley National Laboratory"/>
            <person name="Harder C.B."/>
            <person name="Miyauchi S."/>
            <person name="Viragh M."/>
            <person name="Kuo A."/>
            <person name="Thoen E."/>
            <person name="Andreopoulos B."/>
            <person name="Lu D."/>
            <person name="Skrede I."/>
            <person name="Drula E."/>
            <person name="Henrissat B."/>
            <person name="Morin E."/>
            <person name="Kohler A."/>
            <person name="Barry K."/>
            <person name="LaButti K."/>
            <person name="Morin E."/>
            <person name="Salamov A."/>
            <person name="Lipzen A."/>
            <person name="Mereny Z."/>
            <person name="Hegedus B."/>
            <person name="Baldrian P."/>
            <person name="Stursova M."/>
            <person name="Weitz H."/>
            <person name="Taylor A."/>
            <person name="Grigoriev I.V."/>
            <person name="Nagy L.G."/>
            <person name="Martin F."/>
            <person name="Kauserud H."/>
        </authorList>
    </citation>
    <scope>NUCLEOTIDE SEQUENCE</scope>
    <source>
        <strain evidence="1">9284</strain>
    </source>
</reference>
<proteinExistence type="predicted"/>
<protein>
    <recommendedName>
        <fullName evidence="3">Protein phosphatase PP2A regulatory subunit A</fullName>
    </recommendedName>
</protein>
<keyword evidence="2" id="KW-1185">Reference proteome</keyword>
<sequence length="164" mass="18662">MYNEDIFQRPIRRMLPQFVLLLSEPSKAVRNSVIHLLGLMDPGDLTWAVDLCHDSIIHQLRSPDVRTRIGSVHILTELAGTNKLSHMIQAFIPDVLSCINTSDEEQRLSVIHIFQELLKHEIFYPIVDQSLAQIILLLADDDWNVQNEIVDFLSSMAIEGCCSV</sequence>
<organism evidence="1 2">
    <name type="scientific">Roridomyces roridus</name>
    <dbReference type="NCBI Taxonomy" id="1738132"/>
    <lineage>
        <taxon>Eukaryota</taxon>
        <taxon>Fungi</taxon>
        <taxon>Dikarya</taxon>
        <taxon>Basidiomycota</taxon>
        <taxon>Agaricomycotina</taxon>
        <taxon>Agaricomycetes</taxon>
        <taxon>Agaricomycetidae</taxon>
        <taxon>Agaricales</taxon>
        <taxon>Marasmiineae</taxon>
        <taxon>Mycenaceae</taxon>
        <taxon>Roridomyces</taxon>
    </lineage>
</organism>
<name>A0AAD7BEP6_9AGAR</name>
<dbReference type="SUPFAM" id="SSF48371">
    <property type="entry name" value="ARM repeat"/>
    <property type="match status" value="1"/>
</dbReference>
<evidence type="ECO:0000313" key="1">
    <source>
        <dbReference type="EMBL" id="KAJ7618789.1"/>
    </source>
</evidence>
<evidence type="ECO:0008006" key="3">
    <source>
        <dbReference type="Google" id="ProtNLM"/>
    </source>
</evidence>
<dbReference type="Gene3D" id="1.25.10.10">
    <property type="entry name" value="Leucine-rich Repeat Variant"/>
    <property type="match status" value="1"/>
</dbReference>
<dbReference type="InterPro" id="IPR016024">
    <property type="entry name" value="ARM-type_fold"/>
</dbReference>
<accession>A0AAD7BEP6</accession>
<dbReference type="AlphaFoldDB" id="A0AAD7BEP6"/>
<gene>
    <name evidence="1" type="ORF">FB45DRAFT_171864</name>
</gene>
<dbReference type="InterPro" id="IPR011989">
    <property type="entry name" value="ARM-like"/>
</dbReference>
<dbReference type="Proteomes" id="UP001221142">
    <property type="component" value="Unassembled WGS sequence"/>
</dbReference>
<evidence type="ECO:0000313" key="2">
    <source>
        <dbReference type="Proteomes" id="UP001221142"/>
    </source>
</evidence>
<dbReference type="EMBL" id="JARKIF010000019">
    <property type="protein sequence ID" value="KAJ7618789.1"/>
    <property type="molecule type" value="Genomic_DNA"/>
</dbReference>